<evidence type="ECO:0000313" key="2">
    <source>
        <dbReference type="EMBL" id="GMN58369.1"/>
    </source>
</evidence>
<reference evidence="2" key="1">
    <citation type="submission" date="2023-07" db="EMBL/GenBank/DDBJ databases">
        <title>draft genome sequence of fig (Ficus carica).</title>
        <authorList>
            <person name="Takahashi T."/>
            <person name="Nishimura K."/>
        </authorList>
    </citation>
    <scope>NUCLEOTIDE SEQUENCE</scope>
</reference>
<gene>
    <name evidence="2" type="ORF">TIFTF001_027463</name>
</gene>
<protein>
    <submittedName>
        <fullName evidence="2">Uncharacterized protein</fullName>
    </submittedName>
</protein>
<dbReference type="Proteomes" id="UP001187192">
    <property type="component" value="Unassembled WGS sequence"/>
</dbReference>
<feature type="region of interest" description="Disordered" evidence="1">
    <location>
        <begin position="24"/>
        <end position="79"/>
    </location>
</feature>
<evidence type="ECO:0000313" key="3">
    <source>
        <dbReference type="Proteomes" id="UP001187192"/>
    </source>
</evidence>
<accession>A0AA88IYK2</accession>
<dbReference type="AlphaFoldDB" id="A0AA88IYK2"/>
<feature type="compositionally biased region" description="Basic and acidic residues" evidence="1">
    <location>
        <begin position="59"/>
        <end position="79"/>
    </location>
</feature>
<proteinExistence type="predicted"/>
<dbReference type="EMBL" id="BTGU01000077">
    <property type="protein sequence ID" value="GMN58369.1"/>
    <property type="molecule type" value="Genomic_DNA"/>
</dbReference>
<evidence type="ECO:0000256" key="1">
    <source>
        <dbReference type="SAM" id="MobiDB-lite"/>
    </source>
</evidence>
<name>A0AA88IYK2_FICCA</name>
<dbReference type="Gramene" id="FCD_00022552-RA">
    <property type="protein sequence ID" value="FCD_00022552-RA:cds"/>
    <property type="gene ID" value="FCD_00022552"/>
</dbReference>
<organism evidence="2 3">
    <name type="scientific">Ficus carica</name>
    <name type="common">Common fig</name>
    <dbReference type="NCBI Taxonomy" id="3494"/>
    <lineage>
        <taxon>Eukaryota</taxon>
        <taxon>Viridiplantae</taxon>
        <taxon>Streptophyta</taxon>
        <taxon>Embryophyta</taxon>
        <taxon>Tracheophyta</taxon>
        <taxon>Spermatophyta</taxon>
        <taxon>Magnoliopsida</taxon>
        <taxon>eudicotyledons</taxon>
        <taxon>Gunneridae</taxon>
        <taxon>Pentapetalae</taxon>
        <taxon>rosids</taxon>
        <taxon>fabids</taxon>
        <taxon>Rosales</taxon>
        <taxon>Moraceae</taxon>
        <taxon>Ficeae</taxon>
        <taxon>Ficus</taxon>
    </lineage>
</organism>
<keyword evidence="3" id="KW-1185">Reference proteome</keyword>
<comment type="caution">
    <text evidence="2">The sequence shown here is derived from an EMBL/GenBank/DDBJ whole genome shotgun (WGS) entry which is preliminary data.</text>
</comment>
<sequence length="79" mass="8868">MGGDRDYEAIGSLKNLRSELLCQPRKTRCRTPPPTAKHLKTLTRSPPQGDAARSLPSEIAKERRQQRHKDRESTRGGAC</sequence>